<organism evidence="10 11">
    <name type="scientific">Candidatus Rickettsiella isopodorum</name>
    <dbReference type="NCBI Taxonomy" id="1225476"/>
    <lineage>
        <taxon>Bacteria</taxon>
        <taxon>Pseudomonadati</taxon>
        <taxon>Pseudomonadota</taxon>
        <taxon>Gammaproteobacteria</taxon>
        <taxon>Legionellales</taxon>
        <taxon>Coxiellaceae</taxon>
        <taxon>Rickettsiella</taxon>
    </lineage>
</organism>
<evidence type="ECO:0000256" key="1">
    <source>
        <dbReference type="ARBA" id="ARBA00001947"/>
    </source>
</evidence>
<dbReference type="GO" id="GO:0005737">
    <property type="term" value="C:cytoplasm"/>
    <property type="evidence" value="ECO:0007669"/>
    <property type="project" value="UniProtKB-SubCell"/>
</dbReference>
<dbReference type="PROSITE" id="PS51747">
    <property type="entry name" value="CYT_DCMP_DEAMINASES_2"/>
    <property type="match status" value="1"/>
</dbReference>
<reference evidence="10 11" key="1">
    <citation type="submission" date="2016-03" db="EMBL/GenBank/DDBJ databases">
        <title>Comparative genomics of Rickettsiella.</title>
        <authorList>
            <person name="Chandler C."/>
            <person name="Wang Y."/>
        </authorList>
    </citation>
    <scope>NUCLEOTIDE SEQUENCE [LARGE SCALE GENOMIC DNA]</scope>
    <source>
        <strain evidence="10 11">RCFS May 2013</strain>
    </source>
</reference>
<dbReference type="Pfam" id="PF00383">
    <property type="entry name" value="dCMP_cyt_deam_1"/>
    <property type="match status" value="1"/>
</dbReference>
<evidence type="ECO:0000256" key="2">
    <source>
        <dbReference type="ARBA" id="ARBA00004496"/>
    </source>
</evidence>
<feature type="domain" description="CMP/dCMP-type deaminase" evidence="9">
    <location>
        <begin position="6"/>
        <end position="117"/>
    </location>
</feature>
<comment type="cofactor">
    <cofactor evidence="1">
        <name>Zn(2+)</name>
        <dbReference type="ChEBI" id="CHEBI:29105"/>
    </cofactor>
</comment>
<evidence type="ECO:0000313" key="11">
    <source>
        <dbReference type="Proteomes" id="UP000183924"/>
    </source>
</evidence>
<gene>
    <name evidence="10" type="ORF">A1D18_01855</name>
</gene>
<keyword evidence="4" id="KW-0963">Cytoplasm</keyword>
<comment type="subcellular location">
    <subcellularLocation>
        <location evidence="2">Cytoplasm</location>
    </subcellularLocation>
</comment>
<dbReference type="AlphaFoldDB" id="A0A1J8PDQ8"/>
<keyword evidence="6" id="KW-0378">Hydrolase</keyword>
<dbReference type="Gene3D" id="3.40.140.10">
    <property type="entry name" value="Cytidine Deaminase, domain 2"/>
    <property type="match status" value="1"/>
</dbReference>
<evidence type="ECO:0000256" key="7">
    <source>
        <dbReference type="ARBA" id="ARBA00022833"/>
    </source>
</evidence>
<dbReference type="GO" id="GO:0052717">
    <property type="term" value="F:tRNA-specific adenosine-34 deaminase activity"/>
    <property type="evidence" value="ECO:0007669"/>
    <property type="project" value="UniProtKB-EC"/>
</dbReference>
<protein>
    <submittedName>
        <fullName evidence="10">tRNA-specific adenosine deaminase</fullName>
    </submittedName>
</protein>
<dbReference type="SUPFAM" id="SSF53927">
    <property type="entry name" value="Cytidine deaminase-like"/>
    <property type="match status" value="1"/>
</dbReference>
<dbReference type="FunFam" id="3.40.140.10:FF:000016">
    <property type="entry name" value="Cytosine deaminase"/>
    <property type="match status" value="1"/>
</dbReference>
<evidence type="ECO:0000256" key="6">
    <source>
        <dbReference type="ARBA" id="ARBA00022801"/>
    </source>
</evidence>
<keyword evidence="5" id="KW-0479">Metal-binding</keyword>
<dbReference type="PANTHER" id="PTHR11079:SF190">
    <property type="entry name" value="CYTOSINE DEAMINASE"/>
    <property type="match status" value="1"/>
</dbReference>
<dbReference type="RefSeq" id="WP_071662130.1">
    <property type="nucleotide sequence ID" value="NZ_LUKY01000031.1"/>
</dbReference>
<keyword evidence="11" id="KW-1185">Reference proteome</keyword>
<dbReference type="GO" id="GO:0002100">
    <property type="term" value="P:tRNA wobble adenosine to inosine editing"/>
    <property type="evidence" value="ECO:0007669"/>
    <property type="project" value="InterPro"/>
</dbReference>
<evidence type="ECO:0000313" key="10">
    <source>
        <dbReference type="EMBL" id="OIZ95471.1"/>
    </source>
</evidence>
<dbReference type="PANTHER" id="PTHR11079">
    <property type="entry name" value="CYTOSINE DEAMINASE FAMILY MEMBER"/>
    <property type="match status" value="1"/>
</dbReference>
<keyword evidence="7" id="KW-0862">Zinc</keyword>
<accession>A0A1J8PDQ8</accession>
<dbReference type="GO" id="GO:0072527">
    <property type="term" value="P:pyrimidine-containing compound metabolic process"/>
    <property type="evidence" value="ECO:0007669"/>
    <property type="project" value="UniProtKB-ARBA"/>
</dbReference>
<evidence type="ECO:0000256" key="5">
    <source>
        <dbReference type="ARBA" id="ARBA00022723"/>
    </source>
</evidence>
<dbReference type="InterPro" id="IPR002125">
    <property type="entry name" value="CMP_dCMP_dom"/>
</dbReference>
<dbReference type="STRING" id="1225476.A1D18_01855"/>
<evidence type="ECO:0000256" key="4">
    <source>
        <dbReference type="ARBA" id="ARBA00022490"/>
    </source>
</evidence>
<dbReference type="GO" id="GO:0046872">
    <property type="term" value="F:metal ion binding"/>
    <property type="evidence" value="ECO:0007669"/>
    <property type="project" value="UniProtKB-KW"/>
</dbReference>
<sequence length="169" mass="19381">MIKLNKEERKFLDLAYQEAEIGLKEGGIPVGAVLVVGDKVVAKGHNKRIQEQSMIKHGETDCIENTHRKVSSTDLQRATLYTTLSPCYMCAGAILLNKIPRVIIGENKTFEQSEEWLKQNQTEIIVVNYAKCVTMMLTFIKKNLKLWGEDIGLTERQVLNKYKDRFHRI</sequence>
<dbReference type="CDD" id="cd01285">
    <property type="entry name" value="nucleoside_deaminase"/>
    <property type="match status" value="1"/>
</dbReference>
<dbReference type="Proteomes" id="UP000183924">
    <property type="component" value="Unassembled WGS sequence"/>
</dbReference>
<dbReference type="EMBL" id="LUKY01000031">
    <property type="protein sequence ID" value="OIZ95471.1"/>
    <property type="molecule type" value="Genomic_DNA"/>
</dbReference>
<evidence type="ECO:0000256" key="3">
    <source>
        <dbReference type="ARBA" id="ARBA00011738"/>
    </source>
</evidence>
<evidence type="ECO:0000256" key="8">
    <source>
        <dbReference type="ARBA" id="ARBA00060693"/>
    </source>
</evidence>
<dbReference type="InterPro" id="IPR016193">
    <property type="entry name" value="Cytidine_deaminase-like"/>
</dbReference>
<comment type="pathway">
    <text evidence="8">Pyrimidine metabolism.</text>
</comment>
<proteinExistence type="predicted"/>
<name>A0A1J8PDQ8_9COXI</name>
<dbReference type="GO" id="GO:0008835">
    <property type="term" value="F:diaminohydroxyphosphoribosylaminopyrimidine deaminase activity"/>
    <property type="evidence" value="ECO:0007669"/>
    <property type="project" value="TreeGrafter"/>
</dbReference>
<comment type="caution">
    <text evidence="10">The sequence shown here is derived from an EMBL/GenBank/DDBJ whole genome shotgun (WGS) entry which is preliminary data.</text>
</comment>
<comment type="subunit">
    <text evidence="3">Homodimer.</text>
</comment>
<dbReference type="GO" id="GO:0055086">
    <property type="term" value="P:nucleobase-containing small molecule metabolic process"/>
    <property type="evidence" value="ECO:0007669"/>
    <property type="project" value="UniProtKB-ARBA"/>
</dbReference>
<dbReference type="OrthoDB" id="9802676at2"/>
<evidence type="ECO:0000259" key="9">
    <source>
        <dbReference type="PROSITE" id="PS51747"/>
    </source>
</evidence>